<accession>A0A397TUA9</accession>
<organism evidence="2 3">
    <name type="scientific">Gigaspora rosea</name>
    <dbReference type="NCBI Taxonomy" id="44941"/>
    <lineage>
        <taxon>Eukaryota</taxon>
        <taxon>Fungi</taxon>
        <taxon>Fungi incertae sedis</taxon>
        <taxon>Mucoromycota</taxon>
        <taxon>Glomeromycotina</taxon>
        <taxon>Glomeromycetes</taxon>
        <taxon>Diversisporales</taxon>
        <taxon>Gigasporaceae</taxon>
        <taxon>Gigaspora</taxon>
    </lineage>
</organism>
<dbReference type="InterPro" id="IPR036163">
    <property type="entry name" value="HMA_dom_sf"/>
</dbReference>
<feature type="transmembrane region" description="Helical" evidence="1">
    <location>
        <begin position="51"/>
        <end position="69"/>
    </location>
</feature>
<dbReference type="AlphaFoldDB" id="A0A397TUA9"/>
<dbReference type="CDD" id="cd00371">
    <property type="entry name" value="HMA"/>
    <property type="match status" value="1"/>
</dbReference>
<protein>
    <submittedName>
        <fullName evidence="2">Uncharacterized protein</fullName>
    </submittedName>
</protein>
<keyword evidence="1" id="KW-0472">Membrane</keyword>
<dbReference type="InterPro" id="IPR006121">
    <property type="entry name" value="HMA_dom"/>
</dbReference>
<dbReference type="OrthoDB" id="689350at2759"/>
<name>A0A397TUA9_9GLOM</name>
<dbReference type="Gene3D" id="3.30.70.100">
    <property type="match status" value="1"/>
</dbReference>
<feature type="transmembrane region" description="Helical" evidence="1">
    <location>
        <begin position="12"/>
        <end position="45"/>
    </location>
</feature>
<evidence type="ECO:0000256" key="1">
    <source>
        <dbReference type="SAM" id="Phobius"/>
    </source>
</evidence>
<keyword evidence="1" id="KW-1133">Transmembrane helix</keyword>
<proteinExistence type="predicted"/>
<sequence>MKDDSGSPKTSYFWATLCGLLSSSCCIIQLILNMFSIGCAGFSLLAPYRPVFLSFTSILIITTIFQYGFRSKRTLMTALISMLLSTSPEFVSLYNQNNISMTKLFTNMPLSDYSNKQVEIFVLQINGISCEGCANRIKNHFDAQAHVIYSKVYFKNQSAIIGTFPGIYEANDVLTWVKMIDFKYEGKVIQQYVVTKEASL</sequence>
<evidence type="ECO:0000313" key="2">
    <source>
        <dbReference type="EMBL" id="RIB01702.1"/>
    </source>
</evidence>
<dbReference type="SUPFAM" id="SSF55008">
    <property type="entry name" value="HMA, heavy metal-associated domain"/>
    <property type="match status" value="1"/>
</dbReference>
<comment type="caution">
    <text evidence="2">The sequence shown here is derived from an EMBL/GenBank/DDBJ whole genome shotgun (WGS) entry which is preliminary data.</text>
</comment>
<gene>
    <name evidence="2" type="ORF">C2G38_2229992</name>
</gene>
<keyword evidence="3" id="KW-1185">Reference proteome</keyword>
<dbReference type="GO" id="GO:0046872">
    <property type="term" value="F:metal ion binding"/>
    <property type="evidence" value="ECO:0007669"/>
    <property type="project" value="InterPro"/>
</dbReference>
<evidence type="ECO:0000313" key="3">
    <source>
        <dbReference type="Proteomes" id="UP000266673"/>
    </source>
</evidence>
<dbReference type="PROSITE" id="PS51257">
    <property type="entry name" value="PROKAR_LIPOPROTEIN"/>
    <property type="match status" value="1"/>
</dbReference>
<dbReference type="EMBL" id="QKWP01002983">
    <property type="protein sequence ID" value="RIB01702.1"/>
    <property type="molecule type" value="Genomic_DNA"/>
</dbReference>
<keyword evidence="1" id="KW-0812">Transmembrane</keyword>
<reference evidence="2 3" key="1">
    <citation type="submission" date="2018-06" db="EMBL/GenBank/DDBJ databases">
        <title>Comparative genomics reveals the genomic features of Rhizophagus irregularis, R. cerebriforme, R. diaphanum and Gigaspora rosea, and their symbiotic lifestyle signature.</title>
        <authorList>
            <person name="Morin E."/>
            <person name="San Clemente H."/>
            <person name="Chen E.C.H."/>
            <person name="De La Providencia I."/>
            <person name="Hainaut M."/>
            <person name="Kuo A."/>
            <person name="Kohler A."/>
            <person name="Murat C."/>
            <person name="Tang N."/>
            <person name="Roy S."/>
            <person name="Loubradou J."/>
            <person name="Henrissat B."/>
            <person name="Grigoriev I.V."/>
            <person name="Corradi N."/>
            <person name="Roux C."/>
            <person name="Martin F.M."/>
        </authorList>
    </citation>
    <scope>NUCLEOTIDE SEQUENCE [LARGE SCALE GENOMIC DNA]</scope>
    <source>
        <strain evidence="2 3">DAOM 194757</strain>
    </source>
</reference>
<dbReference type="Proteomes" id="UP000266673">
    <property type="component" value="Unassembled WGS sequence"/>
</dbReference>